<dbReference type="EMBL" id="AKWZ02000003">
    <property type="protein sequence ID" value="EPG75599.1"/>
    <property type="molecule type" value="Genomic_DNA"/>
</dbReference>
<dbReference type="STRING" id="1193011.LEP1GSC058_1928"/>
<name>S3V4S7_9LEPT</name>
<proteinExistence type="predicted"/>
<dbReference type="AlphaFoldDB" id="S3V4S7"/>
<protein>
    <submittedName>
        <fullName evidence="1">Uncharacterized protein</fullName>
    </submittedName>
</protein>
<comment type="caution">
    <text evidence="1">The sequence shown here is derived from an EMBL/GenBank/DDBJ whole genome shotgun (WGS) entry which is preliminary data.</text>
</comment>
<sequence length="58" mass="6959">MREFEIGNDSSHHFTSYPVFVKTKCAIVIYDFRFSRLFFDRKIESVFKKPGIPNIHFD</sequence>
<reference evidence="1" key="1">
    <citation type="submission" date="2013-04" db="EMBL/GenBank/DDBJ databases">
        <authorList>
            <person name="Harkins D.M."/>
            <person name="Durkin A.S."/>
            <person name="Selengut J.D."/>
            <person name="Sanka R."/>
            <person name="DePew J."/>
            <person name="Purushe J."/>
            <person name="Ahmed A."/>
            <person name="van der Linden H."/>
            <person name="Goris M.G.A."/>
            <person name="Hartskeerl R.A."/>
            <person name="Vinetz J.M."/>
            <person name="Sutton G.G."/>
            <person name="Nelson W.C."/>
            <person name="Fouts D.E."/>
        </authorList>
    </citation>
    <scope>NUCLEOTIDE SEQUENCE [LARGE SCALE GENOMIC DNA]</scope>
    <source>
        <strain evidence="1">BUT 6</strain>
    </source>
</reference>
<dbReference type="Proteomes" id="UP000014540">
    <property type="component" value="Unassembled WGS sequence"/>
</dbReference>
<evidence type="ECO:0000313" key="1">
    <source>
        <dbReference type="EMBL" id="EPG75599.1"/>
    </source>
</evidence>
<keyword evidence="2" id="KW-1185">Reference proteome</keyword>
<evidence type="ECO:0000313" key="2">
    <source>
        <dbReference type="Proteomes" id="UP000014540"/>
    </source>
</evidence>
<gene>
    <name evidence="1" type="ORF">LEP1GSC058_1928</name>
</gene>
<organism evidence="1 2">
    <name type="scientific">Leptospira fainei serovar Hurstbridge str. BUT 6</name>
    <dbReference type="NCBI Taxonomy" id="1193011"/>
    <lineage>
        <taxon>Bacteria</taxon>
        <taxon>Pseudomonadati</taxon>
        <taxon>Spirochaetota</taxon>
        <taxon>Spirochaetia</taxon>
        <taxon>Leptospirales</taxon>
        <taxon>Leptospiraceae</taxon>
        <taxon>Leptospira</taxon>
    </lineage>
</organism>
<accession>S3V4S7</accession>